<evidence type="ECO:0000256" key="2">
    <source>
        <dbReference type="ARBA" id="ARBA00022723"/>
    </source>
</evidence>
<dbReference type="Pfam" id="PF01432">
    <property type="entry name" value="Peptidase_M3"/>
    <property type="match status" value="1"/>
</dbReference>
<name>A0ABU3Y383_9SPHN</name>
<evidence type="ECO:0000256" key="5">
    <source>
        <dbReference type="ARBA" id="ARBA00023049"/>
    </source>
</evidence>
<comment type="caution">
    <text evidence="9">The sequence shown here is derived from an EMBL/GenBank/DDBJ whole genome shotgun (WGS) entry which is preliminary data.</text>
</comment>
<keyword evidence="1 6" id="KW-0645">Protease</keyword>
<evidence type="ECO:0000313" key="9">
    <source>
        <dbReference type="EMBL" id="MDV3455819.1"/>
    </source>
</evidence>
<dbReference type="InterPro" id="IPR001567">
    <property type="entry name" value="Pept_M3A_M3B_dom"/>
</dbReference>
<protein>
    <submittedName>
        <fullName evidence="9">M3 family metallopeptidase</fullName>
    </submittedName>
</protein>
<feature type="domain" description="Oligopeptidase F N-terminal" evidence="8">
    <location>
        <begin position="126"/>
        <end position="191"/>
    </location>
</feature>
<dbReference type="Pfam" id="PF08439">
    <property type="entry name" value="Peptidase_M3_N"/>
    <property type="match status" value="1"/>
</dbReference>
<dbReference type="RefSeq" id="WP_317225024.1">
    <property type="nucleotide sequence ID" value="NZ_JAWJEJ010000001.1"/>
</dbReference>
<evidence type="ECO:0000259" key="8">
    <source>
        <dbReference type="Pfam" id="PF08439"/>
    </source>
</evidence>
<dbReference type="EMBL" id="JAWJEJ010000001">
    <property type="protein sequence ID" value="MDV3455819.1"/>
    <property type="molecule type" value="Genomic_DNA"/>
</dbReference>
<gene>
    <name evidence="9" type="ORF">RZN05_02395</name>
</gene>
<dbReference type="InterPro" id="IPR013647">
    <property type="entry name" value="OligopepF_N_dom"/>
</dbReference>
<comment type="similarity">
    <text evidence="6">Belongs to the peptidase M3 family.</text>
</comment>
<organism evidence="9 10">
    <name type="scientific">Sphingomonas agrestis</name>
    <dbReference type="NCBI Taxonomy" id="3080540"/>
    <lineage>
        <taxon>Bacteria</taxon>
        <taxon>Pseudomonadati</taxon>
        <taxon>Pseudomonadota</taxon>
        <taxon>Alphaproteobacteria</taxon>
        <taxon>Sphingomonadales</taxon>
        <taxon>Sphingomonadaceae</taxon>
        <taxon>Sphingomonas</taxon>
    </lineage>
</organism>
<evidence type="ECO:0000256" key="1">
    <source>
        <dbReference type="ARBA" id="ARBA00022670"/>
    </source>
</evidence>
<evidence type="ECO:0000259" key="7">
    <source>
        <dbReference type="Pfam" id="PF01432"/>
    </source>
</evidence>
<evidence type="ECO:0000256" key="3">
    <source>
        <dbReference type="ARBA" id="ARBA00022801"/>
    </source>
</evidence>
<dbReference type="Gene3D" id="1.10.1370.20">
    <property type="entry name" value="Oligoendopeptidase f, C-terminal domain"/>
    <property type="match status" value="1"/>
</dbReference>
<dbReference type="Gene3D" id="1.20.140.70">
    <property type="entry name" value="Oligopeptidase f, N-terminal domain"/>
    <property type="match status" value="1"/>
</dbReference>
<accession>A0ABU3Y383</accession>
<keyword evidence="3 6" id="KW-0378">Hydrolase</keyword>
<dbReference type="InterPro" id="IPR042088">
    <property type="entry name" value="OligoPept_F_C"/>
</dbReference>
<reference evidence="9 10" key="1">
    <citation type="submission" date="2023-10" db="EMBL/GenBank/DDBJ databases">
        <title>Sphingomonas sp. HF-S4 16S ribosomal RNA gene Genome sequencing and assembly.</title>
        <authorList>
            <person name="Lee H."/>
        </authorList>
    </citation>
    <scope>NUCLEOTIDE SEQUENCE [LARGE SCALE GENOMIC DNA]</scope>
    <source>
        <strain evidence="9 10">HF-S4</strain>
    </source>
</reference>
<keyword evidence="5 6" id="KW-0482">Metalloprotease</keyword>
<evidence type="ECO:0000313" key="10">
    <source>
        <dbReference type="Proteomes" id="UP001273531"/>
    </source>
</evidence>
<keyword evidence="2 6" id="KW-0479">Metal-binding</keyword>
<feature type="domain" description="Peptidase M3A/M3B catalytic" evidence="7">
    <location>
        <begin position="217"/>
        <end position="589"/>
    </location>
</feature>
<keyword evidence="10" id="KW-1185">Reference proteome</keyword>
<dbReference type="SUPFAM" id="SSF55486">
    <property type="entry name" value="Metalloproteases ('zincins'), catalytic domain"/>
    <property type="match status" value="1"/>
</dbReference>
<keyword evidence="4 6" id="KW-0862">Zinc</keyword>
<dbReference type="Proteomes" id="UP001273531">
    <property type="component" value="Unassembled WGS sequence"/>
</dbReference>
<sequence length="616" mass="67108">MRLLVLALAAAASVSQTQSPTPKAAPPDWDLSALYPSADAAAKDRAEIEAEMPGLARWKGTLVDAQSIRDALAARSALRMRLARYYAWAMLRVSRDGSDEAAGADLAAATDLSSNIETTAAFIEPELVALGNARLAELARNEQLAAYAKTLTLLRIRASHVLPTAQEELVTSVQPLLRQPASVRDTLFNVELPYPTITAEGEPRRLVPGALRRSLTDPDRATRKAAWHAFTTTQDSFKLTQAALLSSYLSGLAWEAKKRGWASQTEMVTASDPVPAAAFSALSAEAERAVRGPLTRYVALKARALHLPALATYDLGAPIAPDTRHYTIDDAKALTLAAVAPMGQEYQQRLARGFAGKWIDWHPGPTKAPGGLTLYGVASVPAYISISYSEDAPGLAIFAHEWGHWLHWDYAREANRPYETLAPETTTNDLITFVHEMLVTDAEIARAKTSAERIAALTTAIDALRSPYIGVVAQAAFDLAVRDAADKGRALTPEAISKLYCDARDRFSPSTIQRGEHDCLGWVTEPYVYYDMYFYRYLLATSAAAWFAERIAAGDHQAADRLKDLMRAGGSKDGPALLKQADFDVADPSGYAAMTRRIERLTAALEREVKRTQPTR</sequence>
<evidence type="ECO:0000256" key="4">
    <source>
        <dbReference type="ARBA" id="ARBA00022833"/>
    </source>
</evidence>
<evidence type="ECO:0000256" key="6">
    <source>
        <dbReference type="RuleBase" id="RU003435"/>
    </source>
</evidence>
<proteinExistence type="inferred from homology"/>
<comment type="cofactor">
    <cofactor evidence="6">
        <name>Zn(2+)</name>
        <dbReference type="ChEBI" id="CHEBI:29105"/>
    </cofactor>
    <text evidence="6">Binds 1 zinc ion.</text>
</comment>